<evidence type="ECO:0000313" key="1">
    <source>
        <dbReference type="EMBL" id="KYC55246.1"/>
    </source>
</evidence>
<accession>A0A150JDE3</accession>
<proteinExistence type="predicted"/>
<dbReference type="AlphaFoldDB" id="A0A150JDE3"/>
<sequence length="54" mass="6469">MMEDPKDVRKYLDYLHTLDVELGGQNVEKLFERRVKLLQLEILNEILLALKKKK</sequence>
<evidence type="ECO:0000313" key="2">
    <source>
        <dbReference type="Proteomes" id="UP000092420"/>
    </source>
</evidence>
<dbReference type="EMBL" id="LNJB01000002">
    <property type="protein sequence ID" value="KYC55246.1"/>
    <property type="molecule type" value="Genomic_DNA"/>
</dbReference>
<comment type="caution">
    <text evidence="1">The sequence shown here is derived from an EMBL/GenBank/DDBJ whole genome shotgun (WGS) entry which is preliminary data.</text>
</comment>
<reference evidence="1 2" key="1">
    <citation type="journal article" date="2016" name="ISME J.">
        <title>Chasing the elusive Euryarchaeota class WSA2: genomes reveal a uniquely fastidious methyl-reducing methanogen.</title>
        <authorList>
            <person name="Nobu M.K."/>
            <person name="Narihiro T."/>
            <person name="Kuroda K."/>
            <person name="Mei R."/>
            <person name="Liu W.T."/>
        </authorList>
    </citation>
    <scope>NUCLEOTIDE SEQUENCE [LARGE SCALE GENOMIC DNA]</scope>
    <source>
        <strain evidence="1">ADurb1013_Bin02101</strain>
    </source>
</reference>
<name>A0A150JDE3_9EURY</name>
<accession>A0A150JIT4</accession>
<organism evidence="1 2">
    <name type="scientific">Candidatus Methanofastidiosum methylothiophilum</name>
    <dbReference type="NCBI Taxonomy" id="1705564"/>
    <lineage>
        <taxon>Archaea</taxon>
        <taxon>Methanobacteriati</taxon>
        <taxon>Methanobacteriota</taxon>
        <taxon>Stenosarchaea group</taxon>
        <taxon>Candidatus Methanofastidiosia</taxon>
        <taxon>Candidatus Methanofastidiosales</taxon>
        <taxon>Candidatus Methanofastidiosaceae</taxon>
        <taxon>Candidatus Methanofastidiosum</taxon>
    </lineage>
</organism>
<gene>
    <name evidence="1" type="ORF">AN188_00229</name>
</gene>
<dbReference type="Proteomes" id="UP000092420">
    <property type="component" value="Unassembled WGS sequence"/>
</dbReference>
<protein>
    <submittedName>
        <fullName evidence="1">Uncharacterized protein</fullName>
    </submittedName>
</protein>